<keyword evidence="5" id="KW-1185">Reference proteome</keyword>
<evidence type="ECO:0000313" key="3">
    <source>
        <dbReference type="EMBL" id="MXP34470.1"/>
    </source>
</evidence>
<dbReference type="GO" id="GO:0006310">
    <property type="term" value="P:DNA recombination"/>
    <property type="evidence" value="ECO:0007669"/>
    <property type="project" value="UniProtKB-KW"/>
</dbReference>
<dbReference type="Proteomes" id="UP001238601">
    <property type="component" value="Unassembled WGS sequence"/>
</dbReference>
<dbReference type="EMBL" id="JAUSWK010000002">
    <property type="protein sequence ID" value="MDQ0566109.1"/>
    <property type="molecule type" value="Genomic_DNA"/>
</dbReference>
<accession>A0A6I4U694</accession>
<dbReference type="EMBL" id="WTYG01000001">
    <property type="protein sequence ID" value="MXP34470.1"/>
    <property type="molecule type" value="Genomic_DNA"/>
</dbReference>
<evidence type="ECO:0000313" key="4">
    <source>
        <dbReference type="Proteomes" id="UP000439914"/>
    </source>
</evidence>
<dbReference type="GO" id="GO:0003677">
    <property type="term" value="F:DNA binding"/>
    <property type="evidence" value="ECO:0007669"/>
    <property type="project" value="InterPro"/>
</dbReference>
<dbReference type="Gene3D" id="1.10.443.10">
    <property type="entry name" value="Intergrase catalytic core"/>
    <property type="match status" value="1"/>
</dbReference>
<evidence type="ECO:0000313" key="5">
    <source>
        <dbReference type="Proteomes" id="UP001238601"/>
    </source>
</evidence>
<evidence type="ECO:0000313" key="2">
    <source>
        <dbReference type="EMBL" id="MDQ0566109.1"/>
    </source>
</evidence>
<dbReference type="GO" id="GO:0015074">
    <property type="term" value="P:DNA integration"/>
    <property type="evidence" value="ECO:0007669"/>
    <property type="project" value="InterPro"/>
</dbReference>
<sequence>MLLTQERQRGHLTIEEQEVLFRKGLKDELARATASFTAPIGATHPHAATHKIMEAAYRIVARVPHDAATIDLETFEAEVDESWTSDEILLLWKTLHLFVTPGSVSRDEALQALGEFDCPLNDGTVSEARAHLLRGYAEAHHRAAMVDSDEVRSSGRGAMALLDDEIIGKVWAGRHQSRISSISVAGDLATASPASQTVDESIYAFPSDLRFSEVMKEVLAELEDEKGWEKDNGQREAVCERAAWICGDKPLRDWSAADAKYFAKTVAKFPNKFSWGKLNKSGAMAVPFDENAIPSNRGMERSPRTINRDLSILQNVSRRLAKTHWRLKYGDRLEVDFLEYTLRVEDDPGDPDRMPWTPEHLTTLYSLPLWQGGGGSVERLRPNNRPRVYMDAAYWLPVIATYTGVCREEGAGLEVDDFNFDSEVPYLVVKKNKLRRLKNKARDRVMPLHPQLLELGLQRYVEAIAKEQDHQAGTCTPVFPELWCKEAKYRGDGKKVPAIGGRRFYAIAWRYMADATHGVMPLPETSDGKKADFHSQRTYNLSVLASPTVAQKILDMHMGHASQGTGQKKYNRRALALGEVKELRERLDVMVREMPNVTSHIPRQTTINLLPLRLRSRVGSAPGRDAQRKFCQ</sequence>
<dbReference type="InterPro" id="IPR011010">
    <property type="entry name" value="DNA_brk_join_enz"/>
</dbReference>
<reference evidence="2 5" key="2">
    <citation type="submission" date="2023-07" db="EMBL/GenBank/DDBJ databases">
        <title>Genomic Encyclopedia of Type Strains, Phase IV (KMG-IV): sequencing the most valuable type-strain genomes for metagenomic binning, comparative biology and taxonomic classification.</title>
        <authorList>
            <person name="Goeker M."/>
        </authorList>
    </citation>
    <scope>NUCLEOTIDE SEQUENCE [LARGE SCALE GENOMIC DNA]</scope>
    <source>
        <strain evidence="2 5">DSM 14432</strain>
    </source>
</reference>
<name>A0A6I4U694_9SPHN</name>
<comment type="caution">
    <text evidence="3">The sequence shown here is derived from an EMBL/GenBank/DDBJ whole genome shotgun (WGS) entry which is preliminary data.</text>
</comment>
<protein>
    <submittedName>
        <fullName evidence="2">Integrase</fullName>
    </submittedName>
</protein>
<dbReference type="GeneID" id="93686470"/>
<organism evidence="3 4">
    <name type="scientific">Qipengyuania citrea</name>
    <dbReference type="NCBI Taxonomy" id="225971"/>
    <lineage>
        <taxon>Bacteria</taxon>
        <taxon>Pseudomonadati</taxon>
        <taxon>Pseudomonadota</taxon>
        <taxon>Alphaproteobacteria</taxon>
        <taxon>Sphingomonadales</taxon>
        <taxon>Erythrobacteraceae</taxon>
        <taxon>Qipengyuania</taxon>
    </lineage>
</organism>
<gene>
    <name evidence="3" type="ORF">GRI55_01645</name>
    <name evidence="2" type="ORF">QOZ97_001642</name>
</gene>
<dbReference type="SUPFAM" id="SSF56349">
    <property type="entry name" value="DNA breaking-rejoining enzymes"/>
    <property type="match status" value="1"/>
</dbReference>
<dbReference type="RefSeq" id="WP_153038119.1">
    <property type="nucleotide sequence ID" value="NZ_JAUSWK010000002.1"/>
</dbReference>
<dbReference type="AlphaFoldDB" id="A0A6I4U694"/>
<keyword evidence="1" id="KW-0233">DNA recombination</keyword>
<proteinExistence type="predicted"/>
<dbReference type="InterPro" id="IPR013762">
    <property type="entry name" value="Integrase-like_cat_sf"/>
</dbReference>
<dbReference type="Proteomes" id="UP000439914">
    <property type="component" value="Unassembled WGS sequence"/>
</dbReference>
<reference evidence="3 4" key="1">
    <citation type="submission" date="2019-12" db="EMBL/GenBank/DDBJ databases">
        <title>Genomic-based taxomic classification of the family Erythrobacteraceae.</title>
        <authorList>
            <person name="Xu L."/>
        </authorList>
    </citation>
    <scope>NUCLEOTIDE SEQUENCE [LARGE SCALE GENOMIC DNA]</scope>
    <source>
        <strain evidence="3 4">CGMCC 1.8703</strain>
    </source>
</reference>
<evidence type="ECO:0000256" key="1">
    <source>
        <dbReference type="ARBA" id="ARBA00023172"/>
    </source>
</evidence>